<dbReference type="InterPro" id="IPR001242">
    <property type="entry name" value="Condensation_dom"/>
</dbReference>
<feature type="domain" description="Carrier" evidence="9">
    <location>
        <begin position="582"/>
        <end position="659"/>
    </location>
</feature>
<dbReference type="PROSITE" id="PS00012">
    <property type="entry name" value="PHOSPHOPANTETHEINE"/>
    <property type="match status" value="1"/>
</dbReference>
<keyword evidence="8" id="KW-0443">Lipid metabolism</keyword>
<dbReference type="Gene3D" id="3.30.559.30">
    <property type="entry name" value="Nonribosomal peptide synthetase, condensation domain"/>
    <property type="match status" value="1"/>
</dbReference>
<dbReference type="PROSITE" id="PS52004">
    <property type="entry name" value="KS3_2"/>
    <property type="match status" value="1"/>
</dbReference>
<dbReference type="PANTHER" id="PTHR43775">
    <property type="entry name" value="FATTY ACID SYNTHASE"/>
    <property type="match status" value="1"/>
</dbReference>
<keyword evidence="7" id="KW-0276">Fatty acid metabolism</keyword>
<dbReference type="InterPro" id="IPR016036">
    <property type="entry name" value="Malonyl_transacylase_ACP-bd"/>
</dbReference>
<keyword evidence="5" id="KW-0597">Phosphoprotein</keyword>
<accession>A0ABY4Y8H8</accession>
<dbReference type="InterPro" id="IPR000873">
    <property type="entry name" value="AMP-dep_synth/lig_dom"/>
</dbReference>
<dbReference type="Pfam" id="PF22621">
    <property type="entry name" value="CurL-like_PKS_C"/>
    <property type="match status" value="1"/>
</dbReference>
<dbReference type="EMBL" id="CP071527">
    <property type="protein sequence ID" value="USQ13819.1"/>
    <property type="molecule type" value="Genomic_DNA"/>
</dbReference>
<dbReference type="InterPro" id="IPR020806">
    <property type="entry name" value="PKS_PP-bd"/>
</dbReference>
<dbReference type="SUPFAM" id="SSF52151">
    <property type="entry name" value="FabD/lysophospholipase-like"/>
    <property type="match status" value="1"/>
</dbReference>
<dbReference type="CDD" id="cd05931">
    <property type="entry name" value="FAAL"/>
    <property type="match status" value="1"/>
</dbReference>
<dbReference type="SUPFAM" id="SSF47336">
    <property type="entry name" value="ACP-like"/>
    <property type="match status" value="2"/>
</dbReference>
<evidence type="ECO:0000256" key="3">
    <source>
        <dbReference type="ARBA" id="ARBA00006484"/>
    </source>
</evidence>
<dbReference type="InterPro" id="IPR016035">
    <property type="entry name" value="Acyl_Trfase/lysoPLipase"/>
</dbReference>
<dbReference type="CDD" id="cd08955">
    <property type="entry name" value="KR_2_FAS_SDR_x"/>
    <property type="match status" value="1"/>
</dbReference>
<keyword evidence="6" id="KW-0808">Transferase</keyword>
<dbReference type="InterPro" id="IPR025110">
    <property type="entry name" value="AMP-bd_C"/>
</dbReference>
<dbReference type="InterPro" id="IPR001227">
    <property type="entry name" value="Ac_transferase_dom_sf"/>
</dbReference>
<dbReference type="InterPro" id="IPR014031">
    <property type="entry name" value="Ketoacyl_synth_C"/>
</dbReference>
<dbReference type="Gene3D" id="3.40.366.10">
    <property type="entry name" value="Malonyl-Coenzyme A Acyl Carrier Protein, domain 2"/>
    <property type="match status" value="1"/>
</dbReference>
<keyword evidence="12" id="KW-1185">Reference proteome</keyword>
<dbReference type="InterPro" id="IPR014043">
    <property type="entry name" value="Acyl_transferase_dom"/>
</dbReference>
<dbReference type="PROSITE" id="PS50075">
    <property type="entry name" value="CARRIER"/>
    <property type="match status" value="2"/>
</dbReference>
<dbReference type="Gene3D" id="3.40.47.10">
    <property type="match status" value="1"/>
</dbReference>
<dbReference type="Gene3D" id="3.30.559.10">
    <property type="entry name" value="Chloramphenicol acetyltransferase-like domain"/>
    <property type="match status" value="1"/>
</dbReference>
<evidence type="ECO:0000256" key="5">
    <source>
        <dbReference type="ARBA" id="ARBA00022553"/>
    </source>
</evidence>
<evidence type="ECO:0000259" key="9">
    <source>
        <dbReference type="PROSITE" id="PS50075"/>
    </source>
</evidence>
<dbReference type="Pfam" id="PF21394">
    <property type="entry name" value="Beta-ketacyl_N"/>
    <property type="match status" value="1"/>
</dbReference>
<dbReference type="RefSeq" id="WP_252580149.1">
    <property type="nucleotide sequence ID" value="NZ_CP071527.1"/>
</dbReference>
<dbReference type="Pfam" id="PF00109">
    <property type="entry name" value="ketoacyl-synt"/>
    <property type="match status" value="1"/>
</dbReference>
<dbReference type="InterPro" id="IPR020841">
    <property type="entry name" value="PKS_Beta-ketoAc_synthase_dom"/>
</dbReference>
<dbReference type="Pfam" id="PF00550">
    <property type="entry name" value="PP-binding"/>
    <property type="match status" value="2"/>
</dbReference>
<dbReference type="InterPro" id="IPR023213">
    <property type="entry name" value="CAT-like_dom_sf"/>
</dbReference>
<dbReference type="InterPro" id="IPR016039">
    <property type="entry name" value="Thiolase-like"/>
</dbReference>
<sequence>MSPDVISTETIIDRLRRNAQNTPDKAALTFLTQKENISLSNKALLEQIEHFATRILRLAEPGSRAIILLNPGIDYLVSFLGCLLAGVIAVPAYPPTNSRHNIRLLSIIEDASVQVIITSAAVIHRLDFNEDNKTQVLIVEEKEDTTPSLTQFPAISDKDVAFLQYTSGSTGNPKGVMVTHGNIIANAQCINEKLDRRVTTLCSWLPPFHDMGMIGCTLFPLAYNGHVVSMSPTDFLKNPLKWLKAISDYRAECTAAPDFAYDLCSRVITAEEKKDLDLSSWLFAVNGSEPVNAEHLKQFSEAFAECGFSANACHPSYGMAETTLLISTKEVGTKTVLMRANKQAFQNNIIREAQEDEEHVLLVGCGTPYSNYDLKIIDPSSLDILPTNKIGEIVVHGDSVTKGYWNKPQLNQEIFNLRLSTEDKSFLRTGDLGFLNPNGELFITGRLKDLIIIRGQNLYPQDIEHCVEKSHSLLIKHGGAAFVIEKENNEPELILVQEVHRSAKQFDEIFSAILDCCSQELPVLPSEIVLIKQSSLPRTSSGKVQRSGCKQAFLAKQLHVYAQWQRKALQPEQQVPSLANAHEKNSLTSWMKQWLASNLSLPLEQIDVHKNFSYYGMDSVSAVQFTAALSQLINQEINPSLLWSFTTIDALASHLLPEAHSPTPHNGQQHHQKRFEPVAIIGMSCRFPGGSNSPQKFWELLQSAKDGISNVPLSRWDSELYTAQPGVAGTIATSKGGFIDNIDQFDAALFNISRREAEAMDPQHRLLLELTWEALERAGIAPLSLDNTDAAIFIGIASNDYSQLAHDTAHHNTDAYYGIGNAHSAAAGRIAYFLGTHGESIAVDTACSSSLVAVFNACQDLHEKGYSLAIVGGVNIILDPSLSVSFSQAGMLSPNGKCQVFDAKADGYVRSEGCGVLILKRLADAQRDKDPILAVIQSAVVNSDGHSNGITAPSPKAQHDLISKAIQAAGISPDAIDYIETHGTGTRLGDPIEFNALKEVFATGTRQKDLYIGSVKSNIGHLEAAAGMAGLIKTILMLQHKQIPANLHFETVNPLINLAAIPAQVPTSLQAWEPGMQKQIRYAGVSSFGFTGTNAHLILTEAPTAEIVTGSADTPERPMHVLTLSGHTPEALAAQQARLAEFVQGETSLELANVCHKLALGRSTLDYRLAFPVQTHEELIEKLRTTMPTNKAAEINTAKTAFLFTGQGSQYSGMGWELYNTHPLFRQEIDQCSQILVDYLPEPLTKIMFDPEKASLLNQTQYTQPALFVLQYALAQLWMSWGILPTAVIGHSVGEYVAATVAGVMSLADGLKLIAARARLMQAQQKGSMLSVNVDETQAQALLQEFKTQSPEAILNIAAVNSISQVVFAGEDEAICQLNQQCQQQGIRTIELQVSHAFHSELLRPMIAEFKQIATTIEYHTPKRVLISNVSGKEVSAINAEYWAEHVLATVQFSTGIKELISENYQTFIEVGPQPVLLAFARQQTNRSQQVLWLASLRRNHPDWQILSDAVAQLYENGHNINWQAYDAPYGFSGDAKQLPTYAFQHQSYWLAGGQKTPESSAINRGLSQALYQLEWKPLGALQPLSRPQTQTGKWLVFANQDAESQNMIELLSTYLPEIVQVHPGRKFELSQDVAVINPAEPEQFASLLSRHAEIQGIVYLWGLVGTEFFQEQQIQSLTCDDINQLIKNSCVGLLHLVQTLMLHKQQAKLWTVTRGTTTVAPRSLPLFSPLVGMGKTLVLEYPELDYHHFDVELETTTQNAALQLQQLLAQQQDEAILAYHNDSLYVPRVTPALLPPITNKKALIKNASYLITGGLGGIGSVLCKWLIQQEVNSIILLGRRPLNDEITAMLNPLRVEGISINYMQTDVSDCQQLRQTLMEIQNTLPAIKGIFHAAGTLSDGLWSQLTWQNFDQVFAAKVQGACNLHHLSVELLPELEQFVMFSSLSSLLGTPGQANYAAANTFLDNLAHYRVQAGLPALSINFGPWQQVGMTRDLAQSWSAYGIHNISEALGLAALKQAMSGSFTQLCLMPNNMASQRAHLPRSYKKLLAEIIPATEEAQHASTKQQSQDLIVRLKSQQPEQRVTELTEFFMKEVRSILRLKESDPLPMNTNLLSLGMDSILGMELVRQLQSKLSLENLSIQALLFEDRSLENVVHFLNEKIGDAAVQVLATPSTAVAPHHLLQLSVQQTRIWKHIQDQPTNPIYVVTNQFQLEGPVDVAILEKSIQQVIERHPMLRYSFHISMGAPFQFCHDEVDFKLHYVDLRTLEEGEQTQKINQLLRKISTHTFDLSKAPLLESYLIQQTDERYVWAVSVSHLLTDGGSSLILFEDILHFYAQNQNRTTQTLPVATPYEDFVDWQLTNVVDGTYEKYVAFWRDTLQNYNPPLLPTDRPLPQQASTFGAKEAITISTELLSKLQNLAKQSQVTLPNLLLATYALVLAQFSKTEQAFVTMLCAGRETEKYQTTMGNVANELPLIIHSAPTMSFIDMAKQLQNDLVQFFEYQYMQPEQIAALDLPVPDVSFDFQHLTIKPIDPGFKLKPLTQKDTRIPLWGSSPRKLSLKFNYDRSLLTGYLKYRVDLYDRETIYHLATQFLKIIEEVVEKPESTCDNLANLWS</sequence>
<dbReference type="InterPro" id="IPR018201">
    <property type="entry name" value="Ketoacyl_synth_AS"/>
</dbReference>
<evidence type="ECO:0000256" key="7">
    <source>
        <dbReference type="ARBA" id="ARBA00022832"/>
    </source>
</evidence>
<dbReference type="InterPro" id="IPR050091">
    <property type="entry name" value="PKS_NRPS_Biosynth_Enz"/>
</dbReference>
<dbReference type="PROSITE" id="PS00606">
    <property type="entry name" value="KS3_1"/>
    <property type="match status" value="1"/>
</dbReference>
<organism evidence="11 12">
    <name type="scientific">Legionella lytica</name>
    <dbReference type="NCBI Taxonomy" id="96232"/>
    <lineage>
        <taxon>Bacteria</taxon>
        <taxon>Pseudomonadati</taxon>
        <taxon>Pseudomonadota</taxon>
        <taxon>Gammaproteobacteria</taxon>
        <taxon>Legionellales</taxon>
        <taxon>Legionellaceae</taxon>
        <taxon>Legionella</taxon>
    </lineage>
</organism>
<protein>
    <submittedName>
        <fullName evidence="11">SDR family NAD(P)-dependent oxidoreductase</fullName>
    </submittedName>
</protein>
<dbReference type="Pfam" id="PF00698">
    <property type="entry name" value="Acyl_transf_1"/>
    <property type="match status" value="1"/>
</dbReference>
<dbReference type="Gene3D" id="3.30.300.30">
    <property type="match status" value="1"/>
</dbReference>
<comment type="cofactor">
    <cofactor evidence="1">
        <name>pantetheine 4'-phosphate</name>
        <dbReference type="ChEBI" id="CHEBI:47942"/>
    </cofactor>
</comment>
<dbReference type="Pfam" id="PF23024">
    <property type="entry name" value="AMP-dom_DIP2-like"/>
    <property type="match status" value="1"/>
</dbReference>
<dbReference type="InterPro" id="IPR045851">
    <property type="entry name" value="AMP-bd_C_sf"/>
</dbReference>
<dbReference type="SMART" id="SM00827">
    <property type="entry name" value="PKS_AT"/>
    <property type="match status" value="1"/>
</dbReference>
<dbReference type="Pfam" id="PF00668">
    <property type="entry name" value="Condensation"/>
    <property type="match status" value="1"/>
</dbReference>
<dbReference type="Gene3D" id="3.40.50.12780">
    <property type="entry name" value="N-terminal domain of ligase-like"/>
    <property type="match status" value="1"/>
</dbReference>
<proteinExistence type="inferred from homology"/>
<evidence type="ECO:0000256" key="1">
    <source>
        <dbReference type="ARBA" id="ARBA00001957"/>
    </source>
</evidence>
<dbReference type="SMART" id="SM00825">
    <property type="entry name" value="PKS_KS"/>
    <property type="match status" value="1"/>
</dbReference>
<dbReference type="SUPFAM" id="SSF52777">
    <property type="entry name" value="CoA-dependent acyltransferases"/>
    <property type="match status" value="2"/>
</dbReference>
<gene>
    <name evidence="11" type="ORF">J2N86_00265</name>
</gene>
<dbReference type="InterPro" id="IPR042099">
    <property type="entry name" value="ANL_N_sf"/>
</dbReference>
<evidence type="ECO:0000313" key="12">
    <source>
        <dbReference type="Proteomes" id="UP001057474"/>
    </source>
</evidence>
<dbReference type="InterPro" id="IPR057326">
    <property type="entry name" value="KR_dom"/>
</dbReference>
<evidence type="ECO:0000256" key="6">
    <source>
        <dbReference type="ARBA" id="ARBA00022679"/>
    </source>
</evidence>
<dbReference type="Pfam" id="PF00501">
    <property type="entry name" value="AMP-binding"/>
    <property type="match status" value="1"/>
</dbReference>
<dbReference type="Gene3D" id="1.10.1200.10">
    <property type="entry name" value="ACP-like"/>
    <property type="match status" value="2"/>
</dbReference>
<dbReference type="InterPro" id="IPR020845">
    <property type="entry name" value="AMP-binding_CS"/>
</dbReference>
<evidence type="ECO:0000259" key="10">
    <source>
        <dbReference type="PROSITE" id="PS52004"/>
    </source>
</evidence>
<dbReference type="InterPro" id="IPR013968">
    <property type="entry name" value="PKS_KR"/>
</dbReference>
<comment type="pathway">
    <text evidence="2">Lipid metabolism; fatty acid biosynthesis.</text>
</comment>
<evidence type="ECO:0000256" key="4">
    <source>
        <dbReference type="ARBA" id="ARBA00022450"/>
    </source>
</evidence>
<feature type="domain" description="Ketosynthase family 3 (KS3)" evidence="10">
    <location>
        <begin position="675"/>
        <end position="1101"/>
    </location>
</feature>
<dbReference type="Gene3D" id="3.30.70.3290">
    <property type="match status" value="1"/>
</dbReference>
<evidence type="ECO:0000256" key="8">
    <source>
        <dbReference type="ARBA" id="ARBA00023098"/>
    </source>
</evidence>
<dbReference type="InterPro" id="IPR036291">
    <property type="entry name" value="NAD(P)-bd_dom_sf"/>
</dbReference>
<dbReference type="Proteomes" id="UP001057474">
    <property type="component" value="Chromosome"/>
</dbReference>
<dbReference type="InterPro" id="IPR040097">
    <property type="entry name" value="FAAL/FAAC"/>
</dbReference>
<dbReference type="SUPFAM" id="SSF53901">
    <property type="entry name" value="Thiolase-like"/>
    <property type="match status" value="1"/>
</dbReference>
<dbReference type="InterPro" id="IPR014030">
    <property type="entry name" value="Ketoacyl_synth_N"/>
</dbReference>
<dbReference type="Gene3D" id="3.40.50.720">
    <property type="entry name" value="NAD(P)-binding Rossmann-like Domain"/>
    <property type="match status" value="1"/>
</dbReference>
<dbReference type="InterPro" id="IPR006162">
    <property type="entry name" value="Ppantetheine_attach_site"/>
</dbReference>
<dbReference type="InterPro" id="IPR049490">
    <property type="entry name" value="C883_1060-like_KR_N"/>
</dbReference>
<dbReference type="InterPro" id="IPR036736">
    <property type="entry name" value="ACP-like_sf"/>
</dbReference>
<dbReference type="PANTHER" id="PTHR43775:SF51">
    <property type="entry name" value="INACTIVE PHENOLPHTHIOCEROL SYNTHESIS POLYKETIDE SYNTHASE TYPE I PKS1-RELATED"/>
    <property type="match status" value="1"/>
</dbReference>
<dbReference type="SMART" id="SM00823">
    <property type="entry name" value="PKS_PP"/>
    <property type="match status" value="2"/>
</dbReference>
<name>A0ABY4Y8H8_9GAMM</name>
<dbReference type="SUPFAM" id="SSF56801">
    <property type="entry name" value="Acetyl-CoA synthetase-like"/>
    <property type="match status" value="1"/>
</dbReference>
<dbReference type="Pfam" id="PF02801">
    <property type="entry name" value="Ketoacyl-synt_C"/>
    <property type="match status" value="1"/>
</dbReference>
<dbReference type="PROSITE" id="PS00455">
    <property type="entry name" value="AMP_BINDING"/>
    <property type="match status" value="1"/>
</dbReference>
<comment type="similarity">
    <text evidence="3">Belongs to the short-chain dehydrogenases/reductases (SDR) family.</text>
</comment>
<dbReference type="SMART" id="SM01294">
    <property type="entry name" value="PKS_PP_betabranch"/>
    <property type="match status" value="1"/>
</dbReference>
<evidence type="ECO:0000256" key="2">
    <source>
        <dbReference type="ARBA" id="ARBA00005194"/>
    </source>
</evidence>
<dbReference type="SUPFAM" id="SSF55048">
    <property type="entry name" value="Probable ACP-binding domain of malonyl-CoA ACP transacylase"/>
    <property type="match status" value="1"/>
</dbReference>
<reference evidence="11" key="1">
    <citation type="submission" date="2021-03" db="EMBL/GenBank/DDBJ databases">
        <title>Legionella lytica PCM 2298.</title>
        <authorList>
            <person name="Koper P."/>
        </authorList>
    </citation>
    <scope>NUCLEOTIDE SEQUENCE</scope>
    <source>
        <strain evidence="11">PCM 2298</strain>
    </source>
</reference>
<keyword evidence="4" id="KW-0596">Phosphopantetheine</keyword>
<dbReference type="Pfam" id="PF08659">
    <property type="entry name" value="KR"/>
    <property type="match status" value="1"/>
</dbReference>
<dbReference type="SUPFAM" id="SSF51735">
    <property type="entry name" value="NAD(P)-binding Rossmann-fold domains"/>
    <property type="match status" value="2"/>
</dbReference>
<dbReference type="InterPro" id="IPR009081">
    <property type="entry name" value="PP-bd_ACP"/>
</dbReference>
<feature type="domain" description="Carrier" evidence="9">
    <location>
        <begin position="2085"/>
        <end position="2162"/>
    </location>
</feature>
<dbReference type="CDD" id="cd00833">
    <property type="entry name" value="PKS"/>
    <property type="match status" value="1"/>
</dbReference>
<dbReference type="SMART" id="SM00822">
    <property type="entry name" value="PKS_KR"/>
    <property type="match status" value="1"/>
</dbReference>
<evidence type="ECO:0000313" key="11">
    <source>
        <dbReference type="EMBL" id="USQ13819.1"/>
    </source>
</evidence>